<dbReference type="OrthoDB" id="5289249at2759"/>
<evidence type="ECO:0000256" key="1">
    <source>
        <dbReference type="SAM" id="MobiDB-lite"/>
    </source>
</evidence>
<dbReference type="AlphaFoldDB" id="A0A0C9SP69"/>
<reference evidence="4" key="2">
    <citation type="submission" date="2015-01" db="EMBL/GenBank/DDBJ databases">
        <title>Evolutionary Origins and Diversification of the Mycorrhizal Mutualists.</title>
        <authorList>
            <consortium name="DOE Joint Genome Institute"/>
            <consortium name="Mycorrhizal Genomics Consortium"/>
            <person name="Kohler A."/>
            <person name="Kuo A."/>
            <person name="Nagy L.G."/>
            <person name="Floudas D."/>
            <person name="Copeland A."/>
            <person name="Barry K.W."/>
            <person name="Cichocki N."/>
            <person name="Veneault-Fourrey C."/>
            <person name="LaButti K."/>
            <person name="Lindquist E.A."/>
            <person name="Lipzen A."/>
            <person name="Lundell T."/>
            <person name="Morin E."/>
            <person name="Murat C."/>
            <person name="Riley R."/>
            <person name="Ohm R."/>
            <person name="Sun H."/>
            <person name="Tunlid A."/>
            <person name="Henrissat B."/>
            <person name="Grigoriev I.V."/>
            <person name="Hibbett D.S."/>
            <person name="Martin F."/>
        </authorList>
    </citation>
    <scope>NUCLEOTIDE SEQUENCE [LARGE SCALE GENOMIC DNA]</scope>
    <source>
        <strain evidence="4">ATCC 200175</strain>
    </source>
</reference>
<proteinExistence type="predicted"/>
<dbReference type="InterPro" id="IPR055754">
    <property type="entry name" value="DUF7330"/>
</dbReference>
<dbReference type="Pfam" id="PF24016">
    <property type="entry name" value="DUF7330"/>
    <property type="match status" value="1"/>
</dbReference>
<accession>A0A0C9SP69</accession>
<evidence type="ECO:0000313" key="3">
    <source>
        <dbReference type="EMBL" id="KIJ08709.1"/>
    </source>
</evidence>
<evidence type="ECO:0000259" key="2">
    <source>
        <dbReference type="Pfam" id="PF24016"/>
    </source>
</evidence>
<protein>
    <recommendedName>
        <fullName evidence="2">DUF7330 domain-containing protein</fullName>
    </recommendedName>
</protein>
<name>A0A0C9SP69_PAXIN</name>
<gene>
    <name evidence="3" type="ORF">PAXINDRAFT_172808</name>
</gene>
<dbReference type="HOGENOM" id="CLU_070382_3_0_1"/>
<dbReference type="Proteomes" id="UP000053647">
    <property type="component" value="Unassembled WGS sequence"/>
</dbReference>
<dbReference type="EMBL" id="KN819569">
    <property type="protein sequence ID" value="KIJ08709.1"/>
    <property type="molecule type" value="Genomic_DNA"/>
</dbReference>
<evidence type="ECO:0000313" key="4">
    <source>
        <dbReference type="Proteomes" id="UP000053647"/>
    </source>
</evidence>
<feature type="compositionally biased region" description="Pro residues" evidence="1">
    <location>
        <begin position="30"/>
        <end position="52"/>
    </location>
</feature>
<feature type="region of interest" description="Disordered" evidence="1">
    <location>
        <begin position="1"/>
        <end position="53"/>
    </location>
</feature>
<sequence length="267" mass="29001">MLIVPQEKASDEASEQKAELREERQEVHDPPPSYSPQPPVAAEPASSTPPLPAFKTKPTNFLVIANESSTIRGEVVLDPSLRIPSSLLPALAEGETEADRKNLRLSSKYGSISNKIWILNPSGSDDLLVGERKRTTIDLASDHGSIRVQLEIFPGAAPLLVTARAPHGTIEISLPRSFHGFLSLATQHGAVTLADDLTKISTQLSQLDTAKRYFVGDFAALGDGEWTGDELKLEGKHGNIRIKYLEGPAEDRSEQSKGGFFSRLLSK</sequence>
<reference evidence="3 4" key="1">
    <citation type="submission" date="2014-06" db="EMBL/GenBank/DDBJ databases">
        <authorList>
            <consortium name="DOE Joint Genome Institute"/>
            <person name="Kuo A."/>
            <person name="Kohler A."/>
            <person name="Nagy L.G."/>
            <person name="Floudas D."/>
            <person name="Copeland A."/>
            <person name="Barry K.W."/>
            <person name="Cichocki N."/>
            <person name="Veneault-Fourrey C."/>
            <person name="LaButti K."/>
            <person name="Lindquist E.A."/>
            <person name="Lipzen A."/>
            <person name="Lundell T."/>
            <person name="Morin E."/>
            <person name="Murat C."/>
            <person name="Sun H."/>
            <person name="Tunlid A."/>
            <person name="Henrissat B."/>
            <person name="Grigoriev I.V."/>
            <person name="Hibbett D.S."/>
            <person name="Martin F."/>
            <person name="Nordberg H.P."/>
            <person name="Cantor M.N."/>
            <person name="Hua S.X."/>
        </authorList>
    </citation>
    <scope>NUCLEOTIDE SEQUENCE [LARGE SCALE GENOMIC DNA]</scope>
    <source>
        <strain evidence="3 4">ATCC 200175</strain>
    </source>
</reference>
<organism evidence="3 4">
    <name type="scientific">Paxillus involutus ATCC 200175</name>
    <dbReference type="NCBI Taxonomy" id="664439"/>
    <lineage>
        <taxon>Eukaryota</taxon>
        <taxon>Fungi</taxon>
        <taxon>Dikarya</taxon>
        <taxon>Basidiomycota</taxon>
        <taxon>Agaricomycotina</taxon>
        <taxon>Agaricomycetes</taxon>
        <taxon>Agaricomycetidae</taxon>
        <taxon>Boletales</taxon>
        <taxon>Paxilineae</taxon>
        <taxon>Paxillaceae</taxon>
        <taxon>Paxillus</taxon>
    </lineage>
</organism>
<keyword evidence="4" id="KW-1185">Reference proteome</keyword>
<feature type="compositionally biased region" description="Basic and acidic residues" evidence="1">
    <location>
        <begin position="8"/>
        <end position="29"/>
    </location>
</feature>
<feature type="domain" description="DUF7330" evidence="2">
    <location>
        <begin position="60"/>
        <end position="245"/>
    </location>
</feature>